<accession>A0ABR2CDP9</accession>
<proteinExistence type="predicted"/>
<gene>
    <name evidence="1" type="ORF">V6N12_016470</name>
</gene>
<dbReference type="EMBL" id="JBBPBM010000055">
    <property type="protein sequence ID" value="KAK8517625.1"/>
    <property type="molecule type" value="Genomic_DNA"/>
</dbReference>
<sequence length="99" mass="11018">MWRRSLRTGGYVRALHALKEKNGDALGIRRGLNGLHNSRLTDQRSHPLASSYLDEAHGSEGKLLQQMLVGSMVRTSNKSITIYSATALRFTSVGRISHR</sequence>
<comment type="caution">
    <text evidence="1">The sequence shown here is derived from an EMBL/GenBank/DDBJ whole genome shotgun (WGS) entry which is preliminary data.</text>
</comment>
<dbReference type="Proteomes" id="UP001472677">
    <property type="component" value="Unassembled WGS sequence"/>
</dbReference>
<reference evidence="1 2" key="1">
    <citation type="journal article" date="2024" name="G3 (Bethesda)">
        <title>Genome assembly of Hibiscus sabdariffa L. provides insights into metabolisms of medicinal natural products.</title>
        <authorList>
            <person name="Kim T."/>
        </authorList>
    </citation>
    <scope>NUCLEOTIDE SEQUENCE [LARGE SCALE GENOMIC DNA]</scope>
    <source>
        <strain evidence="1">TK-2024</strain>
        <tissue evidence="1">Old leaves</tissue>
    </source>
</reference>
<name>A0ABR2CDP9_9ROSI</name>
<organism evidence="1 2">
    <name type="scientific">Hibiscus sabdariffa</name>
    <name type="common">roselle</name>
    <dbReference type="NCBI Taxonomy" id="183260"/>
    <lineage>
        <taxon>Eukaryota</taxon>
        <taxon>Viridiplantae</taxon>
        <taxon>Streptophyta</taxon>
        <taxon>Embryophyta</taxon>
        <taxon>Tracheophyta</taxon>
        <taxon>Spermatophyta</taxon>
        <taxon>Magnoliopsida</taxon>
        <taxon>eudicotyledons</taxon>
        <taxon>Gunneridae</taxon>
        <taxon>Pentapetalae</taxon>
        <taxon>rosids</taxon>
        <taxon>malvids</taxon>
        <taxon>Malvales</taxon>
        <taxon>Malvaceae</taxon>
        <taxon>Malvoideae</taxon>
        <taxon>Hibiscus</taxon>
    </lineage>
</organism>
<protein>
    <submittedName>
        <fullName evidence="1">Uncharacterized protein</fullName>
    </submittedName>
</protein>
<evidence type="ECO:0000313" key="1">
    <source>
        <dbReference type="EMBL" id="KAK8517625.1"/>
    </source>
</evidence>
<keyword evidence="2" id="KW-1185">Reference proteome</keyword>
<evidence type="ECO:0000313" key="2">
    <source>
        <dbReference type="Proteomes" id="UP001472677"/>
    </source>
</evidence>